<accession>A0ABR0T6V8</accession>
<dbReference type="InterPro" id="IPR053146">
    <property type="entry name" value="QDO-like"/>
</dbReference>
<dbReference type="CDD" id="cd02215">
    <property type="entry name" value="cupin_QDO_N_C"/>
    <property type="match status" value="1"/>
</dbReference>
<evidence type="ECO:0000259" key="1">
    <source>
        <dbReference type="Pfam" id="PF07883"/>
    </source>
</evidence>
<comment type="caution">
    <text evidence="2">The sequence shown here is derived from an EMBL/GenBank/DDBJ whole genome shotgun (WGS) entry which is preliminary data.</text>
</comment>
<dbReference type="PANTHER" id="PTHR36440:SF1">
    <property type="entry name" value="PUTATIVE (AFU_ORTHOLOGUE AFUA_8G07350)-RELATED"/>
    <property type="match status" value="1"/>
</dbReference>
<feature type="domain" description="Cupin type-2" evidence="1">
    <location>
        <begin position="62"/>
        <end position="112"/>
    </location>
</feature>
<keyword evidence="3" id="KW-1185">Reference proteome</keyword>
<dbReference type="EMBL" id="JASGXD010000018">
    <property type="protein sequence ID" value="KAK6000184.1"/>
    <property type="molecule type" value="Genomic_DNA"/>
</dbReference>
<dbReference type="InterPro" id="IPR011051">
    <property type="entry name" value="RmlC_Cupin_sf"/>
</dbReference>
<dbReference type="Gene3D" id="2.60.120.10">
    <property type="entry name" value="Jelly Rolls"/>
    <property type="match status" value="2"/>
</dbReference>
<reference evidence="2 3" key="1">
    <citation type="submission" date="2023-11" db="EMBL/GenBank/DDBJ databases">
        <title>Draft genome sequence and annotation of the polyextremotolerant black yeast-like fungus Aureobasidium pullulans NRRL 62042.</title>
        <authorList>
            <person name="Dielentheis-Frenken M.R.E."/>
            <person name="Wibberg D."/>
            <person name="Blank L.M."/>
            <person name="Tiso T."/>
        </authorList>
    </citation>
    <scope>NUCLEOTIDE SEQUENCE [LARGE SCALE GENOMIC DNA]</scope>
    <source>
        <strain evidence="2 3">NRRL 62042</strain>
    </source>
</reference>
<evidence type="ECO:0000313" key="2">
    <source>
        <dbReference type="EMBL" id="KAK6000184.1"/>
    </source>
</evidence>
<proteinExistence type="predicted"/>
<evidence type="ECO:0000313" key="3">
    <source>
        <dbReference type="Proteomes" id="UP001341245"/>
    </source>
</evidence>
<gene>
    <name evidence="2" type="ORF">QM012_003816</name>
</gene>
<dbReference type="InterPro" id="IPR014710">
    <property type="entry name" value="RmlC-like_jellyroll"/>
</dbReference>
<dbReference type="InterPro" id="IPR013096">
    <property type="entry name" value="Cupin_2"/>
</dbReference>
<dbReference type="Proteomes" id="UP001341245">
    <property type="component" value="Unassembled WGS sequence"/>
</dbReference>
<protein>
    <recommendedName>
        <fullName evidence="1">Cupin type-2 domain-containing protein</fullName>
    </recommendedName>
</protein>
<dbReference type="SUPFAM" id="SSF51182">
    <property type="entry name" value="RmlC-like cupins"/>
    <property type="match status" value="1"/>
</dbReference>
<dbReference type="PANTHER" id="PTHR36440">
    <property type="entry name" value="PUTATIVE (AFU_ORTHOLOGUE AFUA_8G07350)-RELATED"/>
    <property type="match status" value="1"/>
</dbReference>
<dbReference type="Pfam" id="PF07883">
    <property type="entry name" value="Cupin_2"/>
    <property type="match status" value="1"/>
</dbReference>
<name>A0ABR0T6V8_AURPU</name>
<organism evidence="2 3">
    <name type="scientific">Aureobasidium pullulans</name>
    <name type="common">Black yeast</name>
    <name type="synonym">Pullularia pullulans</name>
    <dbReference type="NCBI Taxonomy" id="5580"/>
    <lineage>
        <taxon>Eukaryota</taxon>
        <taxon>Fungi</taxon>
        <taxon>Dikarya</taxon>
        <taxon>Ascomycota</taxon>
        <taxon>Pezizomycotina</taxon>
        <taxon>Dothideomycetes</taxon>
        <taxon>Dothideomycetidae</taxon>
        <taxon>Dothideales</taxon>
        <taxon>Saccotheciaceae</taxon>
        <taxon>Aureobasidium</taxon>
    </lineage>
</organism>
<sequence>MPIPILSEPPGKPNSSYVLPVFNGELWTIPTSNSVMRMLVTEKESKGDFAVVSTGGQQDNPIGFHYHREAHDVFLCLKGSMNVWANDSARTLLPGDFASVPPNVVHQYQILGSHTEFAGLIVPGGWEEFFRFIGEPYAVTSPMGPLFPTRDNRNPMEVLVPKLIAATEKFDMVPKRDHKGAEPTLCTAEDSKLSNSAKTPYFLKADAGPRYASAGLLVKPLCQKADTDGKFSIARLEGSATIKSQYLAYNTLTFESSHHCFLVDMGSFRLTVDGQSSEISAGETIFVPAGQEFTLEVASRYAALYVFTNGGGLVEMLVGMGKEYGSQIIAEDFPTDAGEVNGLEEKVGVKVGETL</sequence>